<dbReference type="NCBIfam" id="NF004384">
    <property type="entry name" value="PRK05748.1"/>
    <property type="match status" value="1"/>
</dbReference>
<dbReference type="STRING" id="45851.BHV86_01595"/>
<comment type="function">
    <text evidence="12">The main replicative DNA helicase, it participates in initiation and elongation during chromosome replication. Travels ahead of the DNA replisome, separating dsDNA into templates for DNA synthesis. A processive ATP-dependent 5'-3' DNA helicase it has DNA-dependent ATPase activity.</text>
</comment>
<keyword evidence="7 12" id="KW-0067">ATP-binding</keyword>
<evidence type="ECO:0000313" key="14">
    <source>
        <dbReference type="EMBL" id="EFF69096.1"/>
    </source>
</evidence>
<dbReference type="SUPFAM" id="SSF52540">
    <property type="entry name" value="P-loop containing nucleoside triphosphate hydrolases"/>
    <property type="match status" value="1"/>
</dbReference>
<dbReference type="Pfam" id="PF00772">
    <property type="entry name" value="DnaB"/>
    <property type="match status" value="1"/>
</dbReference>
<dbReference type="CDD" id="cd00984">
    <property type="entry name" value="DnaB_C"/>
    <property type="match status" value="1"/>
</dbReference>
<keyword evidence="8 12" id="KW-0238">DNA-binding</keyword>
<dbReference type="GO" id="GO:0003677">
    <property type="term" value="F:DNA binding"/>
    <property type="evidence" value="ECO:0007669"/>
    <property type="project" value="UniProtKB-UniRule"/>
</dbReference>
<dbReference type="Gene3D" id="1.10.860.10">
    <property type="entry name" value="DNAb Helicase, Chain A"/>
    <property type="match status" value="1"/>
</dbReference>
<dbReference type="GO" id="GO:0016887">
    <property type="term" value="F:ATP hydrolysis activity"/>
    <property type="evidence" value="ECO:0007669"/>
    <property type="project" value="RHEA"/>
</dbReference>
<dbReference type="GO" id="GO:0042802">
    <property type="term" value="F:identical protein binding"/>
    <property type="evidence" value="ECO:0007669"/>
    <property type="project" value="UniProtKB-ARBA"/>
</dbReference>
<protein>
    <recommendedName>
        <fullName evidence="11 12">Replicative DNA helicase</fullName>
        <ecNumber evidence="11 12">5.6.2.3</ecNumber>
    </recommendedName>
</protein>
<dbReference type="GeneID" id="98917156"/>
<keyword evidence="3 12" id="KW-0235">DNA replication</keyword>
<dbReference type="AlphaFoldDB" id="D4RYJ6"/>
<evidence type="ECO:0000256" key="10">
    <source>
        <dbReference type="ARBA" id="ARBA00048954"/>
    </source>
</evidence>
<dbReference type="Gene3D" id="3.40.50.300">
    <property type="entry name" value="P-loop containing nucleotide triphosphate hydrolases"/>
    <property type="match status" value="1"/>
</dbReference>
<dbReference type="FunFam" id="3.40.50.300:FF:000076">
    <property type="entry name" value="Replicative DNA helicase"/>
    <property type="match status" value="1"/>
</dbReference>
<gene>
    <name evidence="14" type="primary">dnaB</name>
    <name evidence="14" type="ORF">BUTYVIB_00902</name>
</gene>
<dbReference type="InterPro" id="IPR007693">
    <property type="entry name" value="DNA_helicase_DnaB-like_N"/>
</dbReference>
<evidence type="ECO:0000256" key="11">
    <source>
        <dbReference type="NCBIfam" id="TIGR00665"/>
    </source>
</evidence>
<dbReference type="GO" id="GO:0005524">
    <property type="term" value="F:ATP binding"/>
    <property type="evidence" value="ECO:0007669"/>
    <property type="project" value="UniProtKB-UniRule"/>
</dbReference>
<feature type="domain" description="SF4 helicase" evidence="13">
    <location>
        <begin position="179"/>
        <end position="445"/>
    </location>
</feature>
<evidence type="ECO:0000256" key="12">
    <source>
        <dbReference type="RuleBase" id="RU362085"/>
    </source>
</evidence>
<accession>D4RYJ6</accession>
<dbReference type="EC" id="5.6.2.3" evidence="11 12"/>
<proteinExistence type="inferred from homology"/>
<dbReference type="PROSITE" id="PS51199">
    <property type="entry name" value="SF4_HELICASE"/>
    <property type="match status" value="1"/>
</dbReference>
<evidence type="ECO:0000259" key="13">
    <source>
        <dbReference type="PROSITE" id="PS51199"/>
    </source>
</evidence>
<evidence type="ECO:0000256" key="9">
    <source>
        <dbReference type="ARBA" id="ARBA00023235"/>
    </source>
</evidence>
<dbReference type="InterPro" id="IPR016136">
    <property type="entry name" value="DNA_helicase_N/primase_C"/>
</dbReference>
<evidence type="ECO:0000256" key="4">
    <source>
        <dbReference type="ARBA" id="ARBA00022741"/>
    </source>
</evidence>
<name>D4RYJ6_9FIRM</name>
<evidence type="ECO:0000256" key="6">
    <source>
        <dbReference type="ARBA" id="ARBA00022806"/>
    </source>
</evidence>
<dbReference type="Proteomes" id="UP000006238">
    <property type="component" value="Unassembled WGS sequence"/>
</dbReference>
<keyword evidence="5 12" id="KW-0378">Hydrolase</keyword>
<dbReference type="NCBIfam" id="TIGR00665">
    <property type="entry name" value="DnaB"/>
    <property type="match status" value="1"/>
</dbReference>
<dbReference type="RefSeq" id="WP_005602083.1">
    <property type="nucleotide sequence ID" value="NZ_GG663521.1"/>
</dbReference>
<dbReference type="GO" id="GO:0006269">
    <property type="term" value="P:DNA replication, synthesis of primer"/>
    <property type="evidence" value="ECO:0007669"/>
    <property type="project" value="UniProtKB-UniRule"/>
</dbReference>
<comment type="similarity">
    <text evidence="1 12">Belongs to the helicase family. DnaB subfamily.</text>
</comment>
<dbReference type="SUPFAM" id="SSF48024">
    <property type="entry name" value="N-terminal domain of DnaB helicase"/>
    <property type="match status" value="1"/>
</dbReference>
<reference evidence="14 15" key="1">
    <citation type="submission" date="2010-02" db="EMBL/GenBank/DDBJ databases">
        <authorList>
            <person name="Weinstock G."/>
            <person name="Sodergren E."/>
            <person name="Clifton S."/>
            <person name="Fulton L."/>
            <person name="Fulton B."/>
            <person name="Courtney L."/>
            <person name="Fronick C."/>
            <person name="Harrison M."/>
            <person name="Strong C."/>
            <person name="Farmer C."/>
            <person name="Delahaunty K."/>
            <person name="Markovic C."/>
            <person name="Hall O."/>
            <person name="Minx P."/>
            <person name="Tomlinson C."/>
            <person name="Mitreva M."/>
            <person name="Nelson J."/>
            <person name="Hou S."/>
            <person name="Wollam A."/>
            <person name="Pepin K.H."/>
            <person name="Johnson M."/>
            <person name="Bhonagiri V."/>
            <person name="Zhang X."/>
            <person name="Suruliraj S."/>
            <person name="Warren W."/>
            <person name="Chinwalla A."/>
            <person name="Mardis E.R."/>
            <person name="Wilson R.K."/>
        </authorList>
    </citation>
    <scope>NUCLEOTIDE SEQUENCE [LARGE SCALE GENOMIC DNA]</scope>
    <source>
        <strain evidence="14 15">DSM 2876</strain>
    </source>
</reference>
<dbReference type="GO" id="GO:0005829">
    <property type="term" value="C:cytosol"/>
    <property type="evidence" value="ECO:0007669"/>
    <property type="project" value="TreeGrafter"/>
</dbReference>
<evidence type="ECO:0000256" key="5">
    <source>
        <dbReference type="ARBA" id="ARBA00022801"/>
    </source>
</evidence>
<dbReference type="HOGENOM" id="CLU_005373_0_0_9"/>
<evidence type="ECO:0000313" key="15">
    <source>
        <dbReference type="Proteomes" id="UP000006238"/>
    </source>
</evidence>
<keyword evidence="9" id="KW-0413">Isomerase</keyword>
<sequence>MDEPLLKRIMPHSTVAEQSVISSMLMDKDAIGIASDMLTKDDFYTGQYGIMFQAITELDKENKPADIVQVQDKLKQMGAPEELAGIDFLREILNVVATSANIKGYAKIVKEKSVLRNMIKVAQKIENECYDCKDEVDNILADAEKDITAVKNSGTSEEITPISDVVIEALDRMDAASKAGGKITGIATGFKHLDYKTAGLQNSDFILVAARPSMGKTAFVLNIAQYVSVKNKTTTAIFSLEMSKVQLVNRLISMESKVDSKNIRTGSMSPAEWSSVSEGASRVGMSHLIIDDTPGISIGALRNKCRKFKRDNNLGLIIIDYIQLMTAGGRSESRQQEVSEISRALKGIARELNVPVIALSQLSRAVEARDNKRPMLSDLRESGAIEQDADVVMFIYRDEYYHKDNADNKGKAEIIIAKQRNGPTGTIDLAWIGDLTKFADLEVQYNHEEE</sequence>
<keyword evidence="15" id="KW-1185">Reference proteome</keyword>
<dbReference type="InterPro" id="IPR027417">
    <property type="entry name" value="P-loop_NTPase"/>
</dbReference>
<evidence type="ECO:0000256" key="1">
    <source>
        <dbReference type="ARBA" id="ARBA00008428"/>
    </source>
</evidence>
<organism evidence="14 15">
    <name type="scientific">Eshraghiella crossota DSM 2876</name>
    <dbReference type="NCBI Taxonomy" id="511680"/>
    <lineage>
        <taxon>Bacteria</taxon>
        <taxon>Bacillati</taxon>
        <taxon>Bacillota</taxon>
        <taxon>Clostridia</taxon>
        <taxon>Lachnospirales</taxon>
        <taxon>Lachnospiraceae</taxon>
        <taxon>Eshraghiella</taxon>
    </lineage>
</organism>
<dbReference type="GO" id="GO:1990077">
    <property type="term" value="C:primosome complex"/>
    <property type="evidence" value="ECO:0007669"/>
    <property type="project" value="UniProtKB-UniRule"/>
</dbReference>
<evidence type="ECO:0000256" key="3">
    <source>
        <dbReference type="ARBA" id="ARBA00022705"/>
    </source>
</evidence>
<dbReference type="EMBL" id="ABWN01000022">
    <property type="protein sequence ID" value="EFF69096.1"/>
    <property type="molecule type" value="Genomic_DNA"/>
</dbReference>
<comment type="catalytic activity">
    <reaction evidence="10 12">
        <text>ATP + H2O = ADP + phosphate + H(+)</text>
        <dbReference type="Rhea" id="RHEA:13065"/>
        <dbReference type="ChEBI" id="CHEBI:15377"/>
        <dbReference type="ChEBI" id="CHEBI:15378"/>
        <dbReference type="ChEBI" id="CHEBI:30616"/>
        <dbReference type="ChEBI" id="CHEBI:43474"/>
        <dbReference type="ChEBI" id="CHEBI:456216"/>
        <dbReference type="EC" id="5.6.2.3"/>
    </reaction>
</comment>
<evidence type="ECO:0000256" key="2">
    <source>
        <dbReference type="ARBA" id="ARBA00022515"/>
    </source>
</evidence>
<evidence type="ECO:0000256" key="8">
    <source>
        <dbReference type="ARBA" id="ARBA00023125"/>
    </source>
</evidence>
<keyword evidence="2 12" id="KW-0639">Primosome</keyword>
<dbReference type="GO" id="GO:0043139">
    <property type="term" value="F:5'-3' DNA helicase activity"/>
    <property type="evidence" value="ECO:0007669"/>
    <property type="project" value="UniProtKB-EC"/>
</dbReference>
<evidence type="ECO:0000256" key="7">
    <source>
        <dbReference type="ARBA" id="ARBA00022840"/>
    </source>
</evidence>
<dbReference type="InterPro" id="IPR007692">
    <property type="entry name" value="DNA_helicase_DnaB"/>
</dbReference>
<comment type="caution">
    <text evidence="14">The sequence shown here is derived from an EMBL/GenBank/DDBJ whole genome shotgun (WGS) entry which is preliminary data.</text>
</comment>
<dbReference type="eggNOG" id="COG0305">
    <property type="taxonomic scope" value="Bacteria"/>
</dbReference>
<keyword evidence="4 12" id="KW-0547">Nucleotide-binding</keyword>
<dbReference type="InterPro" id="IPR007694">
    <property type="entry name" value="DNA_helicase_DnaB-like_C"/>
</dbReference>
<dbReference type="PANTHER" id="PTHR30153:SF2">
    <property type="entry name" value="REPLICATIVE DNA HELICASE"/>
    <property type="match status" value="1"/>
</dbReference>
<dbReference type="Pfam" id="PF03796">
    <property type="entry name" value="DnaB_C"/>
    <property type="match status" value="1"/>
</dbReference>
<dbReference type="PANTHER" id="PTHR30153">
    <property type="entry name" value="REPLICATIVE DNA HELICASE DNAB"/>
    <property type="match status" value="1"/>
</dbReference>
<keyword evidence="6 12" id="KW-0347">Helicase</keyword>
<dbReference type="InterPro" id="IPR036185">
    <property type="entry name" value="DNA_heli_DnaB-like_N_sf"/>
</dbReference>